<dbReference type="Gene3D" id="1.25.10.10">
    <property type="entry name" value="Leucine-rich Repeat Variant"/>
    <property type="match status" value="1"/>
</dbReference>
<dbReference type="AlphaFoldDB" id="A0AAW1TE86"/>
<sequence>MFKVSKAKTDLAQGTGADHGPPTDEAGLAYERPILRPQEALDNTLAVLSRTQGASRSGERQHLEALSMARALVRHHEEVALPCLRRLVLGALPGGDDQRPGIARATVGLYKEIFEVYGRAADAEAEFMAPLLIKKSGGGHTASASRETSTSAEADAALVAMIQNLSENRAANALLGCMGPGLKVGKAHEKLALHLHTLFQRHHAAQLVREALHSREGMKMLQRIFRAGSSFMENSQRNIRTHGKQIIGKAYELLHGDDFHQLVIQQPGTEIQTRIWELADQLASVCPQAAGYRSSSHTAHRESREGLSRASSSLQAAPSGSRQRQHSQGGPVHPPSSQAHPRRSRDIQPDCRPASSDMQEPAESWPPMVRGDPRLTTYEGRMDRFLQDAADHEPEISPDDSRSASDSPEPRPPPNLLRQRSSGAQPPAVSPLMTTEPDPGMMARLARPPRHSLPRHSGRLIGGHVHACTPRHPDASRSVVVEGPQSRSHSPHSMAARLQSACQALKRWRDTQAWSHSSPSRPTGTCAAHQIHPRPPQTHEGMLRTRPNSILSSIREVGPAAFGLPEPGMPASLPGYGDIRKYSYDLPGGLQRASGTGTPLMPVMGTPGNAAVRDTGCFQRASSLGEGYHREPNVGLNLRDRLGPTASLPVARSSGALGPPAGTVPMQYPGELGLSDLPEVPPFPALDRVEGTSAEAGKSAKGLLKRFAKSMTSFRNQRPI</sequence>
<feature type="region of interest" description="Disordered" evidence="1">
    <location>
        <begin position="391"/>
        <end position="438"/>
    </location>
</feature>
<evidence type="ECO:0000256" key="1">
    <source>
        <dbReference type="SAM" id="MobiDB-lite"/>
    </source>
</evidence>
<organism evidence="2 3">
    <name type="scientific">Apatococcus fuscideae</name>
    <dbReference type="NCBI Taxonomy" id="2026836"/>
    <lineage>
        <taxon>Eukaryota</taxon>
        <taxon>Viridiplantae</taxon>
        <taxon>Chlorophyta</taxon>
        <taxon>core chlorophytes</taxon>
        <taxon>Trebouxiophyceae</taxon>
        <taxon>Chlorellales</taxon>
        <taxon>Chlorellaceae</taxon>
        <taxon>Apatococcus</taxon>
    </lineage>
</organism>
<name>A0AAW1TE86_9CHLO</name>
<evidence type="ECO:0000313" key="3">
    <source>
        <dbReference type="Proteomes" id="UP001485043"/>
    </source>
</evidence>
<evidence type="ECO:0008006" key="4">
    <source>
        <dbReference type="Google" id="ProtNLM"/>
    </source>
</evidence>
<keyword evidence="3" id="KW-1185">Reference proteome</keyword>
<dbReference type="EMBL" id="JALJOV010000109">
    <property type="protein sequence ID" value="KAK9867108.1"/>
    <property type="molecule type" value="Genomic_DNA"/>
</dbReference>
<feature type="region of interest" description="Disordered" evidence="1">
    <location>
        <begin position="293"/>
        <end position="375"/>
    </location>
</feature>
<accession>A0AAW1TE86</accession>
<feature type="compositionally biased region" description="Polar residues" evidence="1">
    <location>
        <begin position="309"/>
        <end position="328"/>
    </location>
</feature>
<reference evidence="2 3" key="1">
    <citation type="journal article" date="2024" name="Nat. Commun.">
        <title>Phylogenomics reveals the evolutionary origins of lichenization in chlorophyte algae.</title>
        <authorList>
            <person name="Puginier C."/>
            <person name="Libourel C."/>
            <person name="Otte J."/>
            <person name="Skaloud P."/>
            <person name="Haon M."/>
            <person name="Grisel S."/>
            <person name="Petersen M."/>
            <person name="Berrin J.G."/>
            <person name="Delaux P.M."/>
            <person name="Dal Grande F."/>
            <person name="Keller J."/>
        </authorList>
    </citation>
    <scope>NUCLEOTIDE SEQUENCE [LARGE SCALE GENOMIC DNA]</scope>
    <source>
        <strain evidence="2 3">SAG 2523</strain>
    </source>
</reference>
<proteinExistence type="predicted"/>
<gene>
    <name evidence="2" type="ORF">WJX84_006191</name>
</gene>
<dbReference type="InterPro" id="IPR011989">
    <property type="entry name" value="ARM-like"/>
</dbReference>
<protein>
    <recommendedName>
        <fullName evidence="4">TOG domain-containing protein</fullName>
    </recommendedName>
</protein>
<feature type="region of interest" description="Disordered" evidence="1">
    <location>
        <begin position="1"/>
        <end position="27"/>
    </location>
</feature>
<feature type="compositionally biased region" description="Basic and acidic residues" evidence="1">
    <location>
        <begin position="391"/>
        <end position="403"/>
    </location>
</feature>
<dbReference type="Proteomes" id="UP001485043">
    <property type="component" value="Unassembled WGS sequence"/>
</dbReference>
<evidence type="ECO:0000313" key="2">
    <source>
        <dbReference type="EMBL" id="KAK9867108.1"/>
    </source>
</evidence>
<comment type="caution">
    <text evidence="2">The sequence shown here is derived from an EMBL/GenBank/DDBJ whole genome shotgun (WGS) entry which is preliminary data.</text>
</comment>